<gene>
    <name evidence="7" type="ORF">PENFLA_c017G06064</name>
</gene>
<dbReference type="PANTHER" id="PTHR31001">
    <property type="entry name" value="UNCHARACTERIZED TRANSCRIPTIONAL REGULATORY PROTEIN"/>
    <property type="match status" value="1"/>
</dbReference>
<feature type="coiled-coil region" evidence="5">
    <location>
        <begin position="468"/>
        <end position="495"/>
    </location>
</feature>
<keyword evidence="3" id="KW-0804">Transcription</keyword>
<comment type="subcellular location">
    <subcellularLocation>
        <location evidence="1">Nucleus</location>
    </subcellularLocation>
</comment>
<keyword evidence="8" id="KW-1185">Reference proteome</keyword>
<evidence type="ECO:0000256" key="5">
    <source>
        <dbReference type="SAM" id="Coils"/>
    </source>
</evidence>
<keyword evidence="2" id="KW-0805">Transcription regulation</keyword>
<evidence type="ECO:0000313" key="7">
    <source>
        <dbReference type="EMBL" id="OQE20244.1"/>
    </source>
</evidence>
<name>A0A1V6T2M0_9EURO</name>
<dbReference type="OrthoDB" id="4898680at2759"/>
<evidence type="ECO:0000256" key="2">
    <source>
        <dbReference type="ARBA" id="ARBA00023015"/>
    </source>
</evidence>
<evidence type="ECO:0000256" key="4">
    <source>
        <dbReference type="ARBA" id="ARBA00023242"/>
    </source>
</evidence>
<dbReference type="PANTHER" id="PTHR31001:SF53">
    <property type="entry name" value="ZN(II)2CYS6 TRANSCRIPTION FACTOR (EUROFUNG)"/>
    <property type="match status" value="1"/>
</dbReference>
<sequence length="713" mass="81206">MRPTQFGASRRLQLDLDLSHPTPSSEDRAPTTTWIANTFNYFHVCLLTIPWPYQFSRWQLPAGTVSYHHVSHAVPQSCDAIIQALFVDASLTGIRPHKKRRVIYESDPPGNTSRLHNENDVWTRKKSSVSGPGFWGQTSYYDAFTDTRNDVGVPYLTGHDNFPVDQKRINLGARVLALLENLPFYRDVVTARFKIWKGWSLGWPLTDMIFTVVEKMWNSLETEGMNTNQRASFLSKRLFEMHSRPLEVHPSMTWEDFQSAAAGRWELIGLLFTLTGLATDWVPHGDRIFMRQDTMDATSLAITATSVGDICLQFCDTTGVVNDIVAWLLLHHVTLLAIVYGESDFRPWRKLGELSTTLFALGLHQDSSAKAPFFLSEMRKRTMVAAYSMDKVLATFLGRPPLISWRYCDIQMPLDLSVEEIFADSVVRNAAIARLDEKSGWNLESSLMKGMWPRIALITSVLREKVLELSLSWQLENLSQRVEELSRESRQLRQGLPEFLHWKPDIEGVVTFRVEYDLLFEVHIEFLYNDFLLYRTLGKRTQTQPEAIIGIARQILKSLVIMISEKTRSRQPIKGIGLSVCLPGLPSAGVLCAELLRRSRTTVISSCLEFPRSEIIQNLTLFASYLDTIIETHDCNYRVAQQGQKAIRHVLDQVLSVEGSSSVVEDTRRSDKMIDDANLLDGVDFDDQDLFLGWLDGNMQHMSDSWLASVNFT</sequence>
<protein>
    <recommendedName>
        <fullName evidence="6">Xylanolytic transcriptional activator regulatory domain-containing protein</fullName>
    </recommendedName>
</protein>
<feature type="domain" description="Xylanolytic transcriptional activator regulatory" evidence="6">
    <location>
        <begin position="326"/>
        <end position="419"/>
    </location>
</feature>
<dbReference type="STRING" id="254877.A0A1V6T2M0"/>
<dbReference type="GO" id="GO:0006351">
    <property type="term" value="P:DNA-templated transcription"/>
    <property type="evidence" value="ECO:0007669"/>
    <property type="project" value="InterPro"/>
</dbReference>
<organism evidence="7 8">
    <name type="scientific">Penicillium flavigenum</name>
    <dbReference type="NCBI Taxonomy" id="254877"/>
    <lineage>
        <taxon>Eukaryota</taxon>
        <taxon>Fungi</taxon>
        <taxon>Dikarya</taxon>
        <taxon>Ascomycota</taxon>
        <taxon>Pezizomycotina</taxon>
        <taxon>Eurotiomycetes</taxon>
        <taxon>Eurotiomycetidae</taxon>
        <taxon>Eurotiales</taxon>
        <taxon>Aspergillaceae</taxon>
        <taxon>Penicillium</taxon>
    </lineage>
</organism>
<dbReference type="EMBL" id="MLQL01000017">
    <property type="protein sequence ID" value="OQE20244.1"/>
    <property type="molecule type" value="Genomic_DNA"/>
</dbReference>
<keyword evidence="5" id="KW-0175">Coiled coil</keyword>
<proteinExistence type="predicted"/>
<reference evidence="8" key="1">
    <citation type="journal article" date="2017" name="Nat. Microbiol.">
        <title>Global analysis of biosynthetic gene clusters reveals vast potential of secondary metabolite production in Penicillium species.</title>
        <authorList>
            <person name="Nielsen J.C."/>
            <person name="Grijseels S."/>
            <person name="Prigent S."/>
            <person name="Ji B."/>
            <person name="Dainat J."/>
            <person name="Nielsen K.F."/>
            <person name="Frisvad J.C."/>
            <person name="Workman M."/>
            <person name="Nielsen J."/>
        </authorList>
    </citation>
    <scope>NUCLEOTIDE SEQUENCE [LARGE SCALE GENOMIC DNA]</scope>
    <source>
        <strain evidence="8">IBT 14082</strain>
    </source>
</reference>
<dbReference type="Proteomes" id="UP000191342">
    <property type="component" value="Unassembled WGS sequence"/>
</dbReference>
<evidence type="ECO:0000259" key="6">
    <source>
        <dbReference type="SMART" id="SM00906"/>
    </source>
</evidence>
<keyword evidence="4" id="KW-0539">Nucleus</keyword>
<evidence type="ECO:0000313" key="8">
    <source>
        <dbReference type="Proteomes" id="UP000191342"/>
    </source>
</evidence>
<accession>A0A1V6T2M0</accession>
<comment type="caution">
    <text evidence="7">The sequence shown here is derived from an EMBL/GenBank/DDBJ whole genome shotgun (WGS) entry which is preliminary data.</text>
</comment>
<dbReference type="CDD" id="cd12148">
    <property type="entry name" value="fungal_TF_MHR"/>
    <property type="match status" value="1"/>
</dbReference>
<evidence type="ECO:0000256" key="1">
    <source>
        <dbReference type="ARBA" id="ARBA00004123"/>
    </source>
</evidence>
<dbReference type="GO" id="GO:0008270">
    <property type="term" value="F:zinc ion binding"/>
    <property type="evidence" value="ECO:0007669"/>
    <property type="project" value="InterPro"/>
</dbReference>
<dbReference type="SMART" id="SM00906">
    <property type="entry name" value="Fungal_trans"/>
    <property type="match status" value="1"/>
</dbReference>
<dbReference type="InterPro" id="IPR050613">
    <property type="entry name" value="Sec_Metabolite_Reg"/>
</dbReference>
<dbReference type="AlphaFoldDB" id="A0A1V6T2M0"/>
<dbReference type="GO" id="GO:0005634">
    <property type="term" value="C:nucleus"/>
    <property type="evidence" value="ECO:0007669"/>
    <property type="project" value="UniProtKB-SubCell"/>
</dbReference>
<dbReference type="GO" id="GO:0003677">
    <property type="term" value="F:DNA binding"/>
    <property type="evidence" value="ECO:0007669"/>
    <property type="project" value="InterPro"/>
</dbReference>
<evidence type="ECO:0000256" key="3">
    <source>
        <dbReference type="ARBA" id="ARBA00023163"/>
    </source>
</evidence>
<dbReference type="Pfam" id="PF04082">
    <property type="entry name" value="Fungal_trans"/>
    <property type="match status" value="1"/>
</dbReference>
<dbReference type="InterPro" id="IPR007219">
    <property type="entry name" value="XnlR_reg_dom"/>
</dbReference>